<evidence type="ECO:0000256" key="1">
    <source>
        <dbReference type="SAM" id="MobiDB-lite"/>
    </source>
</evidence>
<organism evidence="2 3">
    <name type="scientific">Eumeta variegata</name>
    <name type="common">Bagworm moth</name>
    <name type="synonym">Eumeta japonica</name>
    <dbReference type="NCBI Taxonomy" id="151549"/>
    <lineage>
        <taxon>Eukaryota</taxon>
        <taxon>Metazoa</taxon>
        <taxon>Ecdysozoa</taxon>
        <taxon>Arthropoda</taxon>
        <taxon>Hexapoda</taxon>
        <taxon>Insecta</taxon>
        <taxon>Pterygota</taxon>
        <taxon>Neoptera</taxon>
        <taxon>Endopterygota</taxon>
        <taxon>Lepidoptera</taxon>
        <taxon>Glossata</taxon>
        <taxon>Ditrysia</taxon>
        <taxon>Tineoidea</taxon>
        <taxon>Psychidae</taxon>
        <taxon>Oiketicinae</taxon>
        <taxon>Eumeta</taxon>
    </lineage>
</organism>
<reference evidence="2 3" key="1">
    <citation type="journal article" date="2019" name="Commun. Biol.">
        <title>The bagworm genome reveals a unique fibroin gene that provides high tensile strength.</title>
        <authorList>
            <person name="Kono N."/>
            <person name="Nakamura H."/>
            <person name="Ohtoshi R."/>
            <person name="Tomita M."/>
            <person name="Numata K."/>
            <person name="Arakawa K."/>
        </authorList>
    </citation>
    <scope>NUCLEOTIDE SEQUENCE [LARGE SCALE GENOMIC DNA]</scope>
</reference>
<sequence length="122" mass="13947">MYMSRWVYPTSNKILTNPFSNLMTTRTLDASACLTRALGPRGRVRYLTMRLLFTHVDTGSTDALRKYSDEYSRKTLSDLLEDEEEGEVTTSLPSERSRPQRKVSSESSPDSLLLYGSDRLRT</sequence>
<feature type="region of interest" description="Disordered" evidence="1">
    <location>
        <begin position="78"/>
        <end position="122"/>
    </location>
</feature>
<protein>
    <submittedName>
        <fullName evidence="2">Uncharacterized protein</fullName>
    </submittedName>
</protein>
<evidence type="ECO:0000313" key="2">
    <source>
        <dbReference type="EMBL" id="GBP27961.1"/>
    </source>
</evidence>
<dbReference type="AlphaFoldDB" id="A0A4C1UNE1"/>
<keyword evidence="3" id="KW-1185">Reference proteome</keyword>
<name>A0A4C1UNE1_EUMVA</name>
<evidence type="ECO:0000313" key="3">
    <source>
        <dbReference type="Proteomes" id="UP000299102"/>
    </source>
</evidence>
<gene>
    <name evidence="2" type="ORF">EVAR_83590_1</name>
</gene>
<comment type="caution">
    <text evidence="2">The sequence shown here is derived from an EMBL/GenBank/DDBJ whole genome shotgun (WGS) entry which is preliminary data.</text>
</comment>
<dbReference type="Proteomes" id="UP000299102">
    <property type="component" value="Unassembled WGS sequence"/>
</dbReference>
<dbReference type="EMBL" id="BGZK01000201">
    <property type="protein sequence ID" value="GBP27961.1"/>
    <property type="molecule type" value="Genomic_DNA"/>
</dbReference>
<proteinExistence type="predicted"/>
<accession>A0A4C1UNE1</accession>